<keyword evidence="11" id="KW-1185">Reference proteome</keyword>
<evidence type="ECO:0000313" key="10">
    <source>
        <dbReference type="EMBL" id="KIK98794.1"/>
    </source>
</evidence>
<keyword evidence="6" id="KW-0963">Cytoplasm</keyword>
<dbReference type="UniPathway" id="UPA00988"/>
<evidence type="ECO:0000256" key="9">
    <source>
        <dbReference type="SAM" id="MobiDB-lite"/>
    </source>
</evidence>
<comment type="pathway">
    <text evidence="3">tRNA modification; 5-methoxycarbonylmethyl-2-thiouridine-tRNA biosynthesis.</text>
</comment>
<dbReference type="Proteomes" id="UP000054538">
    <property type="component" value="Unassembled WGS sequence"/>
</dbReference>
<gene>
    <name evidence="10" type="ORF">PAXRUDRAFT_133428</name>
</gene>
<evidence type="ECO:0000256" key="5">
    <source>
        <dbReference type="ARBA" id="ARBA00020265"/>
    </source>
</evidence>
<dbReference type="GO" id="GO:0033588">
    <property type="term" value="C:elongator holoenzyme complex"/>
    <property type="evidence" value="ECO:0007669"/>
    <property type="project" value="InterPro"/>
</dbReference>
<proteinExistence type="inferred from homology"/>
<dbReference type="GO" id="GO:0005737">
    <property type="term" value="C:cytoplasm"/>
    <property type="evidence" value="ECO:0007669"/>
    <property type="project" value="UniProtKB-SubCell"/>
</dbReference>
<reference evidence="10 11" key="1">
    <citation type="submission" date="2014-04" db="EMBL/GenBank/DDBJ databases">
        <authorList>
            <consortium name="DOE Joint Genome Institute"/>
            <person name="Kuo A."/>
            <person name="Kohler A."/>
            <person name="Jargeat P."/>
            <person name="Nagy L.G."/>
            <person name="Floudas D."/>
            <person name="Copeland A."/>
            <person name="Barry K.W."/>
            <person name="Cichocki N."/>
            <person name="Veneault-Fourrey C."/>
            <person name="LaButti K."/>
            <person name="Lindquist E.A."/>
            <person name="Lipzen A."/>
            <person name="Lundell T."/>
            <person name="Morin E."/>
            <person name="Murat C."/>
            <person name="Sun H."/>
            <person name="Tunlid A."/>
            <person name="Henrissat B."/>
            <person name="Grigoriev I.V."/>
            <person name="Hibbett D.S."/>
            <person name="Martin F."/>
            <person name="Nordberg H.P."/>
            <person name="Cantor M.N."/>
            <person name="Hua S.X."/>
        </authorList>
    </citation>
    <scope>NUCLEOTIDE SEQUENCE [LARGE SCALE GENOMIC DNA]</scope>
    <source>
        <strain evidence="10 11">Ve08.2h10</strain>
    </source>
</reference>
<dbReference type="GO" id="GO:0008023">
    <property type="term" value="C:transcription elongation factor complex"/>
    <property type="evidence" value="ECO:0007669"/>
    <property type="project" value="TreeGrafter"/>
</dbReference>
<dbReference type="GO" id="GO:0002098">
    <property type="term" value="P:tRNA wobble uridine modification"/>
    <property type="evidence" value="ECO:0007669"/>
    <property type="project" value="InterPro"/>
</dbReference>
<keyword evidence="8" id="KW-0539">Nucleus</keyword>
<feature type="region of interest" description="Disordered" evidence="9">
    <location>
        <begin position="1"/>
        <end position="29"/>
    </location>
</feature>
<feature type="compositionally biased region" description="Polar residues" evidence="9">
    <location>
        <begin position="417"/>
        <end position="435"/>
    </location>
</feature>
<evidence type="ECO:0000256" key="6">
    <source>
        <dbReference type="ARBA" id="ARBA00022490"/>
    </source>
</evidence>
<dbReference type="Gene3D" id="3.40.50.300">
    <property type="entry name" value="P-loop containing nucleotide triphosphate hydrolases"/>
    <property type="match status" value="1"/>
</dbReference>
<keyword evidence="7" id="KW-0819">tRNA processing</keyword>
<protein>
    <recommendedName>
        <fullName evidence="5">Elongator complex protein 4</fullName>
    </recommendedName>
</protein>
<evidence type="ECO:0000256" key="8">
    <source>
        <dbReference type="ARBA" id="ARBA00023242"/>
    </source>
</evidence>
<name>A0A0D0E8T8_9AGAM</name>
<dbReference type="InterPro" id="IPR008728">
    <property type="entry name" value="Elongator_complex_protein_4"/>
</dbReference>
<feature type="region of interest" description="Disordered" evidence="9">
    <location>
        <begin position="101"/>
        <end position="120"/>
    </location>
</feature>
<dbReference type="Pfam" id="PF05625">
    <property type="entry name" value="PAXNEB"/>
    <property type="match status" value="1"/>
</dbReference>
<accession>A0A0D0E8T8</accession>
<dbReference type="OrthoDB" id="289162at2759"/>
<feature type="compositionally biased region" description="Basic residues" evidence="9">
    <location>
        <begin position="436"/>
        <end position="445"/>
    </location>
</feature>
<evidence type="ECO:0000313" key="11">
    <source>
        <dbReference type="Proteomes" id="UP000054538"/>
    </source>
</evidence>
<comment type="subcellular location">
    <subcellularLocation>
        <location evidence="2">Cytoplasm</location>
    </subcellularLocation>
    <subcellularLocation>
        <location evidence="1">Nucleus</location>
    </subcellularLocation>
</comment>
<dbReference type="HOGENOM" id="CLU_031345_1_0_1"/>
<evidence type="ECO:0000256" key="2">
    <source>
        <dbReference type="ARBA" id="ARBA00004496"/>
    </source>
</evidence>
<dbReference type="InterPro" id="IPR027417">
    <property type="entry name" value="P-loop_NTPase"/>
</dbReference>
<comment type="similarity">
    <text evidence="4">Belongs to the ELP4 family.</text>
</comment>
<dbReference type="FunCoup" id="A0A0D0E8T8">
    <property type="interactions" value="550"/>
</dbReference>
<dbReference type="InParanoid" id="A0A0D0E8T8"/>
<dbReference type="CDD" id="cd19494">
    <property type="entry name" value="Elp4"/>
    <property type="match status" value="1"/>
</dbReference>
<organism evidence="10 11">
    <name type="scientific">Paxillus rubicundulus Ve08.2h10</name>
    <dbReference type="NCBI Taxonomy" id="930991"/>
    <lineage>
        <taxon>Eukaryota</taxon>
        <taxon>Fungi</taxon>
        <taxon>Dikarya</taxon>
        <taxon>Basidiomycota</taxon>
        <taxon>Agaricomycotina</taxon>
        <taxon>Agaricomycetes</taxon>
        <taxon>Agaricomycetidae</taxon>
        <taxon>Boletales</taxon>
        <taxon>Paxilineae</taxon>
        <taxon>Paxillaceae</taxon>
        <taxon>Paxillus</taxon>
    </lineage>
</organism>
<sequence>MSSFKRKVPSKQVALPPGTRASSSSPSTILTSSGIPSLDDILGGGLPLSCSLVVLAPDNHSAYGELVQKYFVAQGIACGQTVCILHDDAVTFAAECMWMPNSSSNTRTPTPPADEEDEAARNEENIKIAWRYEQMKKFQTTVVPNNLSTDDFCNTFDLTSRIPLSVIDDARNDKRLLLLNLNEGCDVASSMMGVIRRIQHVLAATSSTEVVRLCIPSLGSLEWVGQSPKDILHFLHSLRRLLRQYPHACACVSLPPHLCTDSWGGMGWVQKVGWVTDAAISLEGFGADPSLVALFPSHHGLLQIHKLPTPHTILSASDKYSTLRGLSSSAGASVGSGENNLAFKCMRKRLIFETMHLDLEGGVTERRTAPSANAISLDAGIAHAHGVLRVVDEGPSRSLATVEVELEQTTTEIRGSLSESPGMSQSAAKNATTPSKLKKPKKKVAFHSDKPDLYDF</sequence>
<feature type="compositionally biased region" description="Basic and acidic residues" evidence="9">
    <location>
        <begin position="446"/>
        <end position="456"/>
    </location>
</feature>
<dbReference type="PANTHER" id="PTHR12896:SF1">
    <property type="entry name" value="ELONGATOR COMPLEX PROTEIN 4"/>
    <property type="match status" value="1"/>
</dbReference>
<dbReference type="EMBL" id="KN824880">
    <property type="protein sequence ID" value="KIK98794.1"/>
    <property type="molecule type" value="Genomic_DNA"/>
</dbReference>
<evidence type="ECO:0000256" key="3">
    <source>
        <dbReference type="ARBA" id="ARBA00005043"/>
    </source>
</evidence>
<evidence type="ECO:0000256" key="1">
    <source>
        <dbReference type="ARBA" id="ARBA00004123"/>
    </source>
</evidence>
<evidence type="ECO:0000256" key="4">
    <source>
        <dbReference type="ARBA" id="ARBA00007573"/>
    </source>
</evidence>
<dbReference type="PANTHER" id="PTHR12896">
    <property type="entry name" value="PAX6 NEIGHBOR PROTEIN PAXNEB"/>
    <property type="match status" value="1"/>
</dbReference>
<feature type="region of interest" description="Disordered" evidence="9">
    <location>
        <begin position="413"/>
        <end position="456"/>
    </location>
</feature>
<evidence type="ECO:0000256" key="7">
    <source>
        <dbReference type="ARBA" id="ARBA00022694"/>
    </source>
</evidence>
<dbReference type="AlphaFoldDB" id="A0A0D0E8T8"/>
<reference evidence="11" key="2">
    <citation type="submission" date="2015-01" db="EMBL/GenBank/DDBJ databases">
        <title>Evolutionary Origins and Diversification of the Mycorrhizal Mutualists.</title>
        <authorList>
            <consortium name="DOE Joint Genome Institute"/>
            <consortium name="Mycorrhizal Genomics Consortium"/>
            <person name="Kohler A."/>
            <person name="Kuo A."/>
            <person name="Nagy L.G."/>
            <person name="Floudas D."/>
            <person name="Copeland A."/>
            <person name="Barry K.W."/>
            <person name="Cichocki N."/>
            <person name="Veneault-Fourrey C."/>
            <person name="LaButti K."/>
            <person name="Lindquist E.A."/>
            <person name="Lipzen A."/>
            <person name="Lundell T."/>
            <person name="Morin E."/>
            <person name="Murat C."/>
            <person name="Riley R."/>
            <person name="Ohm R."/>
            <person name="Sun H."/>
            <person name="Tunlid A."/>
            <person name="Henrissat B."/>
            <person name="Grigoriev I.V."/>
            <person name="Hibbett D.S."/>
            <person name="Martin F."/>
        </authorList>
    </citation>
    <scope>NUCLEOTIDE SEQUENCE [LARGE SCALE GENOMIC DNA]</scope>
    <source>
        <strain evidence="11">Ve08.2h10</strain>
    </source>
</reference>
<dbReference type="STRING" id="930991.A0A0D0E8T8"/>